<sequence>MATLYVQYTICFSLVEIVVPVVMHRVPLRLGTLRQTLTPSSAVAVPLNVSDGPLVRNASLARVCRVCTKSEARYTCPRCHVPYCSVTCYQSHGQKCTEPFFERHVRDEMHLMEKTRGDDEKQQQKTMQQLLERARAFQEAQEARMPTDDNQEEDVTIERLQELERLERSGNLTLESLTLEERKQFLAEVADGRVGKWLELWTPWWMLNECQYRSETAARRGQLILEEREAPEDTNGTMEATALYPMRLFTNTEAAQMPATFESLLPRGKRPSPCLRFNVVEIFFAYALVLRAYNGDYGQDVSGAACTFLDLCRVACVDARYESIPHVCLACLEKRASEGLSANVRAIQDTQLMLHTRAFVLDALRDTQFMLEQYTLELGQPDGAGKKEKKAARKKLGRVHKKLSFYLTWAYVTPMTEYENTATEIQAYMNERGQAGP</sequence>
<proteinExistence type="predicted"/>
<evidence type="ECO:0000313" key="2">
    <source>
        <dbReference type="Proteomes" id="UP001163321"/>
    </source>
</evidence>
<name>A0ACC0WUG8_9STRA</name>
<evidence type="ECO:0000313" key="1">
    <source>
        <dbReference type="EMBL" id="KAI9922570.1"/>
    </source>
</evidence>
<accession>A0ACC0WUG8</accession>
<reference evidence="1 2" key="1">
    <citation type="journal article" date="2022" name="bioRxiv">
        <title>The genome of the oomycete Peronosclerospora sorghi, a cosmopolitan pathogen of maize and sorghum, is inflated with dispersed pseudogenes.</title>
        <authorList>
            <person name="Fletcher K."/>
            <person name="Martin F."/>
            <person name="Isakeit T."/>
            <person name="Cavanaugh K."/>
            <person name="Magill C."/>
            <person name="Michelmore R."/>
        </authorList>
    </citation>
    <scope>NUCLEOTIDE SEQUENCE [LARGE SCALE GENOMIC DNA]</scope>
    <source>
        <strain evidence="1">P6</strain>
    </source>
</reference>
<gene>
    <name evidence="1" type="ORF">PsorP6_000898</name>
</gene>
<comment type="caution">
    <text evidence="1">The sequence shown here is derived from an EMBL/GenBank/DDBJ whole genome shotgun (WGS) entry which is preliminary data.</text>
</comment>
<dbReference type="Proteomes" id="UP001163321">
    <property type="component" value="Chromosome 1"/>
</dbReference>
<dbReference type="EMBL" id="CM047580">
    <property type="protein sequence ID" value="KAI9922570.1"/>
    <property type="molecule type" value="Genomic_DNA"/>
</dbReference>
<protein>
    <submittedName>
        <fullName evidence="1">Uncharacterized protein</fullName>
    </submittedName>
</protein>
<keyword evidence="2" id="KW-1185">Reference proteome</keyword>
<organism evidence="1 2">
    <name type="scientific">Peronosclerospora sorghi</name>
    <dbReference type="NCBI Taxonomy" id="230839"/>
    <lineage>
        <taxon>Eukaryota</taxon>
        <taxon>Sar</taxon>
        <taxon>Stramenopiles</taxon>
        <taxon>Oomycota</taxon>
        <taxon>Peronosporomycetes</taxon>
        <taxon>Peronosporales</taxon>
        <taxon>Peronosporaceae</taxon>
        <taxon>Peronosclerospora</taxon>
    </lineage>
</organism>